<dbReference type="PANTHER" id="PTHR30118">
    <property type="entry name" value="HTH-TYPE TRANSCRIPTIONAL REGULATOR LEUO-RELATED"/>
    <property type="match status" value="1"/>
</dbReference>
<feature type="domain" description="HTH lysR-type" evidence="5">
    <location>
        <begin position="6"/>
        <end position="63"/>
    </location>
</feature>
<evidence type="ECO:0000256" key="4">
    <source>
        <dbReference type="ARBA" id="ARBA00023163"/>
    </source>
</evidence>
<keyword evidence="4" id="KW-0804">Transcription</keyword>
<dbReference type="Proteomes" id="UP001162802">
    <property type="component" value="Unassembled WGS sequence"/>
</dbReference>
<accession>A0ABT0A7X5</accession>
<dbReference type="SUPFAM" id="SSF46785">
    <property type="entry name" value="Winged helix' DNA-binding domain"/>
    <property type="match status" value="1"/>
</dbReference>
<evidence type="ECO:0000313" key="7">
    <source>
        <dbReference type="Proteomes" id="UP001162802"/>
    </source>
</evidence>
<keyword evidence="7" id="KW-1185">Reference proteome</keyword>
<dbReference type="Gene3D" id="1.10.10.10">
    <property type="entry name" value="Winged helix-like DNA-binding domain superfamily/Winged helix DNA-binding domain"/>
    <property type="match status" value="1"/>
</dbReference>
<sequence>MRFKGMDLNLFVAFEALMETRSTARAGEKIGLSQPATSAALARLRDFFGDDLLVVRGRRMYPTPLAETLLPRVRECLRSAEGALATSSSFDPARARRTFRVVTSDYVMAAVLAPLLRDLAHEAPGIALQLLLPSQAAAESLRRGEADIVIAPSEYAIPGVPSQLLYEEHYVLVGATDHPIFAGAFSLEEMLHYGFVAVSVGNERTATVGDHQLDTIGHTRRIEVTAPSFTAVPWLLAGTRRLTLMHSRFARVVCEQFDLASVSLPVDLPPLRQIVHFHETRAHDDGVAWLIARIRDQAGPNIVAAAN</sequence>
<name>A0ABT0A7X5_9SPHN</name>
<comment type="similarity">
    <text evidence="1">Belongs to the LysR transcriptional regulatory family.</text>
</comment>
<dbReference type="PROSITE" id="PS50931">
    <property type="entry name" value="HTH_LYSR"/>
    <property type="match status" value="1"/>
</dbReference>
<evidence type="ECO:0000313" key="6">
    <source>
        <dbReference type="EMBL" id="MCJ1959264.1"/>
    </source>
</evidence>
<dbReference type="PANTHER" id="PTHR30118:SF6">
    <property type="entry name" value="HTH-TYPE TRANSCRIPTIONAL REGULATOR LEUO"/>
    <property type="match status" value="1"/>
</dbReference>
<dbReference type="SUPFAM" id="SSF53850">
    <property type="entry name" value="Periplasmic binding protein-like II"/>
    <property type="match status" value="1"/>
</dbReference>
<evidence type="ECO:0000259" key="5">
    <source>
        <dbReference type="PROSITE" id="PS50931"/>
    </source>
</evidence>
<dbReference type="Pfam" id="PF00126">
    <property type="entry name" value="HTH_1"/>
    <property type="match status" value="1"/>
</dbReference>
<dbReference type="InterPro" id="IPR036390">
    <property type="entry name" value="WH_DNA-bd_sf"/>
</dbReference>
<dbReference type="InterPro" id="IPR036388">
    <property type="entry name" value="WH-like_DNA-bd_sf"/>
</dbReference>
<keyword evidence="2" id="KW-0805">Transcription regulation</keyword>
<proteinExistence type="inferred from homology"/>
<evidence type="ECO:0000256" key="3">
    <source>
        <dbReference type="ARBA" id="ARBA00023125"/>
    </source>
</evidence>
<reference evidence="6" key="1">
    <citation type="submission" date="2022-03" db="EMBL/GenBank/DDBJ databases">
        <title>Identification of a novel bacterium isolated from mangrove sediments.</title>
        <authorList>
            <person name="Pan X."/>
        </authorList>
    </citation>
    <scope>NUCLEOTIDE SEQUENCE</scope>
    <source>
        <strain evidence="6">B2637</strain>
    </source>
</reference>
<organism evidence="6 7">
    <name type="scientific">Novosphingobium mangrovi</name>
    <name type="common">ex Hu et al. 2023</name>
    <dbReference type="NCBI Taxonomy" id="2930094"/>
    <lineage>
        <taxon>Bacteria</taxon>
        <taxon>Pseudomonadati</taxon>
        <taxon>Pseudomonadota</taxon>
        <taxon>Alphaproteobacteria</taxon>
        <taxon>Sphingomonadales</taxon>
        <taxon>Sphingomonadaceae</taxon>
        <taxon>Novosphingobium</taxon>
    </lineage>
</organism>
<comment type="caution">
    <text evidence="6">The sequence shown here is derived from an EMBL/GenBank/DDBJ whole genome shotgun (WGS) entry which is preliminary data.</text>
</comment>
<dbReference type="InterPro" id="IPR000847">
    <property type="entry name" value="LysR_HTH_N"/>
</dbReference>
<gene>
    <name evidence="6" type="ORF">MTR65_01045</name>
</gene>
<dbReference type="EMBL" id="JALHAT010000001">
    <property type="protein sequence ID" value="MCJ1959264.1"/>
    <property type="molecule type" value="Genomic_DNA"/>
</dbReference>
<evidence type="ECO:0000256" key="2">
    <source>
        <dbReference type="ARBA" id="ARBA00023015"/>
    </source>
</evidence>
<protein>
    <submittedName>
        <fullName evidence="6">LysR family transcriptional regulator</fullName>
    </submittedName>
</protein>
<keyword evidence="3" id="KW-0238">DNA-binding</keyword>
<dbReference type="Gene3D" id="3.40.190.10">
    <property type="entry name" value="Periplasmic binding protein-like II"/>
    <property type="match status" value="2"/>
</dbReference>
<dbReference type="RefSeq" id="WP_243796404.1">
    <property type="nucleotide sequence ID" value="NZ_JALHAT010000001.1"/>
</dbReference>
<dbReference type="InterPro" id="IPR050389">
    <property type="entry name" value="LysR-type_TF"/>
</dbReference>
<dbReference type="InterPro" id="IPR005119">
    <property type="entry name" value="LysR_subst-bd"/>
</dbReference>
<dbReference type="Pfam" id="PF03466">
    <property type="entry name" value="LysR_substrate"/>
    <property type="match status" value="1"/>
</dbReference>
<evidence type="ECO:0000256" key="1">
    <source>
        <dbReference type="ARBA" id="ARBA00009437"/>
    </source>
</evidence>